<keyword evidence="1" id="KW-0812">Transmembrane</keyword>
<name>A0A5B9QGJ9_9BACT</name>
<dbReference type="AlphaFoldDB" id="A0A5B9QGJ9"/>
<proteinExistence type="predicted"/>
<evidence type="ECO:0008006" key="4">
    <source>
        <dbReference type="Google" id="ProtNLM"/>
    </source>
</evidence>
<keyword evidence="3" id="KW-1185">Reference proteome</keyword>
<evidence type="ECO:0000313" key="2">
    <source>
        <dbReference type="EMBL" id="QEG37914.1"/>
    </source>
</evidence>
<dbReference type="Proteomes" id="UP000323917">
    <property type="component" value="Chromosome"/>
</dbReference>
<reference evidence="2 3" key="1">
    <citation type="submission" date="2019-08" db="EMBL/GenBank/DDBJ databases">
        <title>Deep-cultivation of Planctomycetes and their phenomic and genomic characterization uncovers novel biology.</title>
        <authorList>
            <person name="Wiegand S."/>
            <person name="Jogler M."/>
            <person name="Boedeker C."/>
            <person name="Pinto D."/>
            <person name="Vollmers J."/>
            <person name="Rivas-Marin E."/>
            <person name="Kohn T."/>
            <person name="Peeters S.H."/>
            <person name="Heuer A."/>
            <person name="Rast P."/>
            <person name="Oberbeckmann S."/>
            <person name="Bunk B."/>
            <person name="Jeske O."/>
            <person name="Meyerdierks A."/>
            <person name="Storesund J.E."/>
            <person name="Kallscheuer N."/>
            <person name="Luecker S."/>
            <person name="Lage O.M."/>
            <person name="Pohl T."/>
            <person name="Merkel B.J."/>
            <person name="Hornburger P."/>
            <person name="Mueller R.-W."/>
            <person name="Bruemmer F."/>
            <person name="Labrenz M."/>
            <person name="Spormann A.M."/>
            <person name="Op den Camp H."/>
            <person name="Overmann J."/>
            <person name="Amann R."/>
            <person name="Jetten M.S.M."/>
            <person name="Mascher T."/>
            <person name="Medema M.H."/>
            <person name="Devos D.P."/>
            <person name="Kaster A.-K."/>
            <person name="Ovreas L."/>
            <person name="Rohde M."/>
            <person name="Galperin M.Y."/>
            <person name="Jogler C."/>
        </authorList>
    </citation>
    <scope>NUCLEOTIDE SEQUENCE [LARGE SCALE GENOMIC DNA]</scope>
    <source>
        <strain evidence="2 3">Pr1d</strain>
    </source>
</reference>
<keyword evidence="1" id="KW-1133">Transmembrane helix</keyword>
<dbReference type="InterPro" id="IPR045584">
    <property type="entry name" value="Pilin-like"/>
</dbReference>
<organism evidence="2 3">
    <name type="scientific">Bythopirellula goksoeyrii</name>
    <dbReference type="NCBI Taxonomy" id="1400387"/>
    <lineage>
        <taxon>Bacteria</taxon>
        <taxon>Pseudomonadati</taxon>
        <taxon>Planctomycetota</taxon>
        <taxon>Planctomycetia</taxon>
        <taxon>Pirellulales</taxon>
        <taxon>Lacipirellulaceae</taxon>
        <taxon>Bythopirellula</taxon>
    </lineage>
</organism>
<protein>
    <recommendedName>
        <fullName evidence="4">Bacterial type II secretion system protein G</fullName>
    </recommendedName>
</protein>
<dbReference type="EMBL" id="CP042913">
    <property type="protein sequence ID" value="QEG37914.1"/>
    <property type="molecule type" value="Genomic_DNA"/>
</dbReference>
<accession>A0A5B9QGJ9</accession>
<dbReference type="KEGG" id="bgok:Pr1d_52620"/>
<keyword evidence="1" id="KW-0472">Membrane</keyword>
<dbReference type="Gene3D" id="3.30.700.10">
    <property type="entry name" value="Glycoprotein, Type 4 Pilin"/>
    <property type="match status" value="1"/>
</dbReference>
<dbReference type="SUPFAM" id="SSF54523">
    <property type="entry name" value="Pili subunits"/>
    <property type="match status" value="1"/>
</dbReference>
<evidence type="ECO:0000256" key="1">
    <source>
        <dbReference type="SAM" id="Phobius"/>
    </source>
</evidence>
<evidence type="ECO:0000313" key="3">
    <source>
        <dbReference type="Proteomes" id="UP000323917"/>
    </source>
</evidence>
<sequence>MDQQRQSFMSKRIWWLVGIVVGLPLAWVLYQIFAPNEQIEISPETTVLTEPLRADGLPDYAQYFYELGHEGVTPENNGAVEFWQAMWPGDLAVEDWHPLCDALGMKAVPKEGSGLESPYTQENRAKIAAKLTELYQQTLEGSAGEDLLTQQNQTFIKDTLAHDAIGLAMERPWKSAQLPALAEWLERNSRQLDLLVAATEKPKFWSPLPSMIHDRDEGLIALLLPNVQSMRMATRVLNIRAMWHLGMGDNQAAWTDLKACYRLAQFTSAGPTLVEQLVAIAMEGIANQQTVTLLDSGHVDAKLASRILGDLTAMGPACDIANSVDTGERLLFVDTVLRLATGRDSMAGLTGGGGAPNFDPVPLMHIKWNYVLREGNLWYDRLVAAARLPTRDEKDKAIKNLDFELRQMANAQKNPYRLLSGLVSRQARSEIFAEVMASLFLPALRAAYEAEVRAEAVWELTRLAAALAVYRAERGEYPEQLTALVPGILPEVPLDLYVGEPFRYERKPDGGYLLYSVYRDGKDDGGTSMDEEIVAGEWMADKAEIDSGTRDIVFRVPVPEFKLPELPVEEDLLTPPGE</sequence>
<gene>
    <name evidence="2" type="ORF">Pr1d_52620</name>
</gene>
<feature type="transmembrane region" description="Helical" evidence="1">
    <location>
        <begin position="12"/>
        <end position="33"/>
    </location>
</feature>